<comment type="caution">
    <text evidence="2">The sequence shown here is derived from an EMBL/GenBank/DDBJ whole genome shotgun (WGS) entry which is preliminary data.</text>
</comment>
<keyword evidence="3" id="KW-1185">Reference proteome</keyword>
<feature type="compositionally biased region" description="Basic residues" evidence="1">
    <location>
        <begin position="213"/>
        <end position="223"/>
    </location>
</feature>
<evidence type="ECO:0000313" key="2">
    <source>
        <dbReference type="EMBL" id="KAK4369726.1"/>
    </source>
</evidence>
<name>A0AAE1SJ52_9SOLA</name>
<dbReference type="Proteomes" id="UP001291623">
    <property type="component" value="Unassembled WGS sequence"/>
</dbReference>
<evidence type="ECO:0000256" key="1">
    <source>
        <dbReference type="SAM" id="MobiDB-lite"/>
    </source>
</evidence>
<dbReference type="EMBL" id="JAVYJV010000005">
    <property type="protein sequence ID" value="KAK4369726.1"/>
    <property type="molecule type" value="Genomic_DNA"/>
</dbReference>
<feature type="compositionally biased region" description="Basic and acidic residues" evidence="1">
    <location>
        <begin position="180"/>
        <end position="190"/>
    </location>
</feature>
<dbReference type="PANTHER" id="PTHR34572:SF11">
    <property type="match status" value="1"/>
</dbReference>
<feature type="compositionally biased region" description="Basic and acidic residues" evidence="1">
    <location>
        <begin position="203"/>
        <end position="212"/>
    </location>
</feature>
<dbReference type="PANTHER" id="PTHR34572">
    <property type="entry name" value="GOLGIN FAMILY A PROTEIN"/>
    <property type="match status" value="1"/>
</dbReference>
<feature type="compositionally biased region" description="Acidic residues" evidence="1">
    <location>
        <begin position="154"/>
        <end position="164"/>
    </location>
</feature>
<reference evidence="2" key="1">
    <citation type="submission" date="2023-12" db="EMBL/GenBank/DDBJ databases">
        <title>Genome assembly of Anisodus tanguticus.</title>
        <authorList>
            <person name="Wang Y.-J."/>
        </authorList>
    </citation>
    <scope>NUCLEOTIDE SEQUENCE</scope>
    <source>
        <strain evidence="2">KB-2021</strain>
        <tissue evidence="2">Leaf</tissue>
    </source>
</reference>
<proteinExistence type="predicted"/>
<feature type="region of interest" description="Disordered" evidence="1">
    <location>
        <begin position="113"/>
        <end position="223"/>
    </location>
</feature>
<evidence type="ECO:0000313" key="3">
    <source>
        <dbReference type="Proteomes" id="UP001291623"/>
    </source>
</evidence>
<protein>
    <submittedName>
        <fullName evidence="2">Uncharacterized protein</fullName>
    </submittedName>
</protein>
<feature type="region of interest" description="Disordered" evidence="1">
    <location>
        <begin position="69"/>
        <end position="94"/>
    </location>
</feature>
<gene>
    <name evidence="2" type="ORF">RND71_009201</name>
</gene>
<sequence length="223" mass="25028">MEGVGARFGRSSTRYCPTTVFTGPVRRWKKKWIHVSSVKKTTATNGGVSGNNNGSHLMFLKWTPITVSQNNSNSSSADKDGDSESNDSNDVISIEEPRKRKFKYIPISLLEDQKNEISDQDEDEAKPMEADANTGEPTSQDDDCDEKPDINDVLMEENQNEDFDVDKGSSGHPLLVYQDPEDKPPERQDLNESTLDLSLGFTAHEENDADSKRIRRKTANWTE</sequence>
<organism evidence="2 3">
    <name type="scientific">Anisodus tanguticus</name>
    <dbReference type="NCBI Taxonomy" id="243964"/>
    <lineage>
        <taxon>Eukaryota</taxon>
        <taxon>Viridiplantae</taxon>
        <taxon>Streptophyta</taxon>
        <taxon>Embryophyta</taxon>
        <taxon>Tracheophyta</taxon>
        <taxon>Spermatophyta</taxon>
        <taxon>Magnoliopsida</taxon>
        <taxon>eudicotyledons</taxon>
        <taxon>Gunneridae</taxon>
        <taxon>Pentapetalae</taxon>
        <taxon>asterids</taxon>
        <taxon>lamiids</taxon>
        <taxon>Solanales</taxon>
        <taxon>Solanaceae</taxon>
        <taxon>Solanoideae</taxon>
        <taxon>Hyoscyameae</taxon>
        <taxon>Anisodus</taxon>
    </lineage>
</organism>
<dbReference type="AlphaFoldDB" id="A0AAE1SJ52"/>
<accession>A0AAE1SJ52</accession>